<dbReference type="Pfam" id="PF19952">
    <property type="entry name" value="DUF6414"/>
    <property type="match status" value="1"/>
</dbReference>
<dbReference type="Proteomes" id="UP000001409">
    <property type="component" value="Chromosome"/>
</dbReference>
<dbReference type="RefSeq" id="WP_006770170.1">
    <property type="nucleotide sequence ID" value="NC_004369.1"/>
</dbReference>
<name>Q8FSN6_COREF</name>
<evidence type="ECO:0000313" key="1">
    <source>
        <dbReference type="EMBL" id="BAC17157.1"/>
    </source>
</evidence>
<protein>
    <submittedName>
        <fullName evidence="1">Uncharacterized protein</fullName>
    </submittedName>
</protein>
<accession>Q8FSN6</accession>
<evidence type="ECO:0000313" key="2">
    <source>
        <dbReference type="Proteomes" id="UP000001409"/>
    </source>
</evidence>
<keyword evidence="2" id="KW-1185">Reference proteome</keyword>
<dbReference type="InterPro" id="IPR045633">
    <property type="entry name" value="DUF6414"/>
</dbReference>
<dbReference type="EMBL" id="BA000035">
    <property type="protein sequence ID" value="BAC17157.1"/>
    <property type="molecule type" value="Genomic_DNA"/>
</dbReference>
<dbReference type="AlphaFoldDB" id="Q8FSN6"/>
<sequence length="273" mass="29901">MTIYRDPVYIDKAILTPIANRWGIEVDTEVEVTARDFTDKKGGLEGRASIAGIGSAGINIGGGAEAEIFQKRTIKAHPGSALNELIDRLYQENELTNLGDGAIRKSSLVEIEGDWEISPVTEIGSTVGSLIQLMVKDPNIMHASEMPPQVIASFISPDSTSNRKIVLSKLEEPGDEYKIIALLDSDLLVRNYSEDDLEDDKTILGLIETFKPEGGSYSLERFFSGGMTRAMRRQMKPEKLYGSLGALYGGDFSEEDFKIPGPLVVVRVVAVYP</sequence>
<reference evidence="1 2" key="1">
    <citation type="journal article" date="2003" name="Genome Res.">
        <title>Comparative complete genome sequence analysis of the amino acid replacements responsible for the thermostability of Corynebacterium efficiens.</title>
        <authorList>
            <person name="Nishio Y."/>
            <person name="Nakamura Y."/>
            <person name="Kawarabayasi Y."/>
            <person name="Usuda Y."/>
            <person name="Kimura E."/>
            <person name="Sugimoto S."/>
            <person name="Matsui K."/>
            <person name="Yamagishi A."/>
            <person name="Kikuchi H."/>
            <person name="Ikeo K."/>
            <person name="Gojobori T."/>
        </authorList>
    </citation>
    <scope>NUCLEOTIDE SEQUENCE [LARGE SCALE GENOMIC DNA]</scope>
    <source>
        <strain evidence="2">DSM 44549 / YS-314 / AJ 12310 / JCM 11189 / NBRC 100395</strain>
    </source>
</reference>
<dbReference type="KEGG" id="cef:CE0347"/>
<proteinExistence type="predicted"/>
<accession>C8NKD3</accession>
<dbReference type="HOGENOM" id="CLU_1018263_0_0_11"/>
<organism evidence="1 2">
    <name type="scientific">Corynebacterium efficiens (strain DSM 44549 / YS-314 / AJ 12310 / JCM 11189 / NBRC 100395)</name>
    <dbReference type="NCBI Taxonomy" id="196164"/>
    <lineage>
        <taxon>Bacteria</taxon>
        <taxon>Bacillati</taxon>
        <taxon>Actinomycetota</taxon>
        <taxon>Actinomycetes</taxon>
        <taxon>Mycobacteriales</taxon>
        <taxon>Corynebacteriaceae</taxon>
        <taxon>Corynebacterium</taxon>
    </lineage>
</organism>